<comment type="caution">
    <text evidence="2">The sequence shown here is derived from an EMBL/GenBank/DDBJ whole genome shotgun (WGS) entry which is preliminary data.</text>
</comment>
<dbReference type="Proteomes" id="UP001420932">
    <property type="component" value="Unassembled WGS sequence"/>
</dbReference>
<feature type="compositionally biased region" description="Basic and acidic residues" evidence="1">
    <location>
        <begin position="88"/>
        <end position="100"/>
    </location>
</feature>
<accession>A0AAP0NXM7</accession>
<feature type="region of interest" description="Disordered" evidence="1">
    <location>
        <begin position="77"/>
        <end position="100"/>
    </location>
</feature>
<evidence type="ECO:0000313" key="3">
    <source>
        <dbReference type="Proteomes" id="UP001420932"/>
    </source>
</evidence>
<gene>
    <name evidence="2" type="ORF">Syun_019097</name>
</gene>
<evidence type="ECO:0000256" key="1">
    <source>
        <dbReference type="SAM" id="MobiDB-lite"/>
    </source>
</evidence>
<sequence>MDFRDLVDRSSVLGSLTGRVREFREVGGRREPIELLRRDIQEMRTNLLWVIQDNTLDHDELRDVQGQLGRMLQAPMDRLGISFPPPKDVPDDSKTDDDPKIEFKLMY</sequence>
<dbReference type="EMBL" id="JBBNAF010000008">
    <property type="protein sequence ID" value="KAK9121480.1"/>
    <property type="molecule type" value="Genomic_DNA"/>
</dbReference>
<reference evidence="2 3" key="1">
    <citation type="submission" date="2024-01" db="EMBL/GenBank/DDBJ databases">
        <title>Genome assemblies of Stephania.</title>
        <authorList>
            <person name="Yang L."/>
        </authorList>
    </citation>
    <scope>NUCLEOTIDE SEQUENCE [LARGE SCALE GENOMIC DNA]</scope>
    <source>
        <strain evidence="2">YNDBR</strain>
        <tissue evidence="2">Leaf</tissue>
    </source>
</reference>
<organism evidence="2 3">
    <name type="scientific">Stephania yunnanensis</name>
    <dbReference type="NCBI Taxonomy" id="152371"/>
    <lineage>
        <taxon>Eukaryota</taxon>
        <taxon>Viridiplantae</taxon>
        <taxon>Streptophyta</taxon>
        <taxon>Embryophyta</taxon>
        <taxon>Tracheophyta</taxon>
        <taxon>Spermatophyta</taxon>
        <taxon>Magnoliopsida</taxon>
        <taxon>Ranunculales</taxon>
        <taxon>Menispermaceae</taxon>
        <taxon>Menispermoideae</taxon>
        <taxon>Cissampelideae</taxon>
        <taxon>Stephania</taxon>
    </lineage>
</organism>
<protein>
    <submittedName>
        <fullName evidence="2">Uncharacterized protein</fullName>
    </submittedName>
</protein>
<name>A0AAP0NXM7_9MAGN</name>
<dbReference type="AlphaFoldDB" id="A0AAP0NXM7"/>
<evidence type="ECO:0000313" key="2">
    <source>
        <dbReference type="EMBL" id="KAK9121480.1"/>
    </source>
</evidence>
<proteinExistence type="predicted"/>
<keyword evidence="3" id="KW-1185">Reference proteome</keyword>